<accession>A0ABN1N2G5</accession>
<dbReference type="CDD" id="cd07246">
    <property type="entry name" value="VOC_like"/>
    <property type="match status" value="1"/>
</dbReference>
<reference evidence="2 3" key="1">
    <citation type="journal article" date="2019" name="Int. J. Syst. Evol. Microbiol.">
        <title>The Global Catalogue of Microorganisms (GCM) 10K type strain sequencing project: providing services to taxonomists for standard genome sequencing and annotation.</title>
        <authorList>
            <consortium name="The Broad Institute Genomics Platform"/>
            <consortium name="The Broad Institute Genome Sequencing Center for Infectious Disease"/>
            <person name="Wu L."/>
            <person name="Ma J."/>
        </authorList>
    </citation>
    <scope>NUCLEOTIDE SEQUENCE [LARGE SCALE GENOMIC DNA]</scope>
    <source>
        <strain evidence="2 3">JCM 16112</strain>
    </source>
</reference>
<dbReference type="PROSITE" id="PS51819">
    <property type="entry name" value="VOC"/>
    <property type="match status" value="1"/>
</dbReference>
<dbReference type="InterPro" id="IPR029068">
    <property type="entry name" value="Glyas_Bleomycin-R_OHBP_Dase"/>
</dbReference>
<proteinExistence type="predicted"/>
<dbReference type="SUPFAM" id="SSF54593">
    <property type="entry name" value="Glyoxalase/Bleomycin resistance protein/Dihydroxybiphenyl dioxygenase"/>
    <property type="match status" value="1"/>
</dbReference>
<dbReference type="PANTHER" id="PTHR34109">
    <property type="entry name" value="BNAUNNG04460D PROTEIN-RELATED"/>
    <property type="match status" value="1"/>
</dbReference>
<dbReference type="InterPro" id="IPR037523">
    <property type="entry name" value="VOC_core"/>
</dbReference>
<dbReference type="Gene3D" id="3.30.720.120">
    <property type="match status" value="1"/>
</dbReference>
<dbReference type="EMBL" id="BAAAFI010000033">
    <property type="protein sequence ID" value="GAA0879791.1"/>
    <property type="molecule type" value="Genomic_DNA"/>
</dbReference>
<dbReference type="RefSeq" id="WP_343852565.1">
    <property type="nucleotide sequence ID" value="NZ_BAAAFI010000033.1"/>
</dbReference>
<evidence type="ECO:0000313" key="3">
    <source>
        <dbReference type="Proteomes" id="UP001500469"/>
    </source>
</evidence>
<dbReference type="Pfam" id="PF00903">
    <property type="entry name" value="Glyoxalase"/>
    <property type="match status" value="1"/>
</dbReference>
<organism evidence="2 3">
    <name type="scientific">Algoriphagus jejuensis</name>
    <dbReference type="NCBI Taxonomy" id="419934"/>
    <lineage>
        <taxon>Bacteria</taxon>
        <taxon>Pseudomonadati</taxon>
        <taxon>Bacteroidota</taxon>
        <taxon>Cytophagia</taxon>
        <taxon>Cytophagales</taxon>
        <taxon>Cyclobacteriaceae</taxon>
        <taxon>Algoriphagus</taxon>
    </lineage>
</organism>
<comment type="caution">
    <text evidence="2">The sequence shown here is derived from an EMBL/GenBank/DDBJ whole genome shotgun (WGS) entry which is preliminary data.</text>
</comment>
<evidence type="ECO:0000259" key="1">
    <source>
        <dbReference type="PROSITE" id="PS51819"/>
    </source>
</evidence>
<name>A0ABN1N2G5_9BACT</name>
<keyword evidence="3" id="KW-1185">Reference proteome</keyword>
<sequence length="127" mass="14487">MIPFKPAGYNAVSPYFIVKDAPRFVQLMKDLFDAVELRKYERPDGSIMHQELKLDDTVIMLSEATAEYPANEFLLHYYVLDATATYKKALELGCEGLQEPIQKGDPDLRGMFKDFNGNVWSVSTQTE</sequence>
<dbReference type="PANTHER" id="PTHR34109:SF1">
    <property type="entry name" value="VOC DOMAIN-CONTAINING PROTEIN"/>
    <property type="match status" value="1"/>
</dbReference>
<gene>
    <name evidence="2" type="ORF">GCM10009119_27600</name>
</gene>
<dbReference type="InterPro" id="IPR004360">
    <property type="entry name" value="Glyas_Fos-R_dOase_dom"/>
</dbReference>
<feature type="domain" description="VOC" evidence="1">
    <location>
        <begin position="8"/>
        <end position="125"/>
    </location>
</feature>
<protein>
    <submittedName>
        <fullName evidence="2">VOC family protein</fullName>
    </submittedName>
</protein>
<evidence type="ECO:0000313" key="2">
    <source>
        <dbReference type="EMBL" id="GAA0879791.1"/>
    </source>
</evidence>
<dbReference type="Proteomes" id="UP001500469">
    <property type="component" value="Unassembled WGS sequence"/>
</dbReference>